<keyword evidence="2" id="KW-1185">Reference proteome</keyword>
<accession>A0ACB9D7X6</accession>
<sequence length="72" mass="8200">MDKDVIEKRSEATCSGIKRDEEKPKAPHLEDIHLSIPTTAEDKKQNIEELTVNKKEMVLEVLMDDNPNVPSK</sequence>
<comment type="caution">
    <text evidence="1">The sequence shown here is derived from an EMBL/GenBank/DDBJ whole genome shotgun (WGS) entry which is preliminary data.</text>
</comment>
<name>A0ACB9D7X6_9ASTR</name>
<reference evidence="1 2" key="2">
    <citation type="journal article" date="2022" name="Mol. Ecol. Resour.">
        <title>The genomes of chicory, endive, great burdock and yacon provide insights into Asteraceae paleo-polyploidization history and plant inulin production.</title>
        <authorList>
            <person name="Fan W."/>
            <person name="Wang S."/>
            <person name="Wang H."/>
            <person name="Wang A."/>
            <person name="Jiang F."/>
            <person name="Liu H."/>
            <person name="Zhao H."/>
            <person name="Xu D."/>
            <person name="Zhang Y."/>
        </authorList>
    </citation>
    <scope>NUCLEOTIDE SEQUENCE [LARGE SCALE GENOMIC DNA]</scope>
    <source>
        <strain evidence="2">cv. Yunnan</strain>
        <tissue evidence="1">Leaves</tissue>
    </source>
</reference>
<reference evidence="2" key="1">
    <citation type="journal article" date="2022" name="Mol. Ecol. Resour.">
        <title>The genomes of chicory, endive, great burdock and yacon provide insights into Asteraceae palaeo-polyploidization history and plant inulin production.</title>
        <authorList>
            <person name="Fan W."/>
            <person name="Wang S."/>
            <person name="Wang H."/>
            <person name="Wang A."/>
            <person name="Jiang F."/>
            <person name="Liu H."/>
            <person name="Zhao H."/>
            <person name="Xu D."/>
            <person name="Zhang Y."/>
        </authorList>
    </citation>
    <scope>NUCLEOTIDE SEQUENCE [LARGE SCALE GENOMIC DNA]</scope>
    <source>
        <strain evidence="2">cv. Yunnan</strain>
    </source>
</reference>
<organism evidence="1 2">
    <name type="scientific">Smallanthus sonchifolius</name>
    <dbReference type="NCBI Taxonomy" id="185202"/>
    <lineage>
        <taxon>Eukaryota</taxon>
        <taxon>Viridiplantae</taxon>
        <taxon>Streptophyta</taxon>
        <taxon>Embryophyta</taxon>
        <taxon>Tracheophyta</taxon>
        <taxon>Spermatophyta</taxon>
        <taxon>Magnoliopsida</taxon>
        <taxon>eudicotyledons</taxon>
        <taxon>Gunneridae</taxon>
        <taxon>Pentapetalae</taxon>
        <taxon>asterids</taxon>
        <taxon>campanulids</taxon>
        <taxon>Asterales</taxon>
        <taxon>Asteraceae</taxon>
        <taxon>Asteroideae</taxon>
        <taxon>Heliantheae alliance</taxon>
        <taxon>Millerieae</taxon>
        <taxon>Smallanthus</taxon>
    </lineage>
</organism>
<gene>
    <name evidence="1" type="ORF">L1987_60103</name>
</gene>
<evidence type="ECO:0000313" key="1">
    <source>
        <dbReference type="EMBL" id="KAI3742421.1"/>
    </source>
</evidence>
<evidence type="ECO:0000313" key="2">
    <source>
        <dbReference type="Proteomes" id="UP001056120"/>
    </source>
</evidence>
<proteinExistence type="predicted"/>
<protein>
    <submittedName>
        <fullName evidence="1">Uncharacterized protein</fullName>
    </submittedName>
</protein>
<dbReference type="EMBL" id="CM042037">
    <property type="protein sequence ID" value="KAI3742421.1"/>
    <property type="molecule type" value="Genomic_DNA"/>
</dbReference>
<dbReference type="Proteomes" id="UP001056120">
    <property type="component" value="Linkage Group LG20"/>
</dbReference>